<dbReference type="Proteomes" id="UP000188879">
    <property type="component" value="Unassembled WGS sequence"/>
</dbReference>
<reference evidence="1 2" key="1">
    <citation type="submission" date="2016-10" db="EMBL/GenBank/DDBJ databases">
        <title>Draft Genome sequence of Roseomonas sp. strain M3.</title>
        <authorList>
            <person name="Subhash Y."/>
            <person name="Lee S."/>
        </authorList>
    </citation>
    <scope>NUCLEOTIDE SEQUENCE [LARGE SCALE GENOMIC DNA]</scope>
    <source>
        <strain evidence="1 2">M3</strain>
    </source>
</reference>
<accession>A0A1V2GWD9</accession>
<dbReference type="RefSeq" id="WP_076960503.1">
    <property type="nucleotide sequence ID" value="NZ_MLCO01000419.1"/>
</dbReference>
<dbReference type="AlphaFoldDB" id="A0A1V2GWD9"/>
<proteinExistence type="predicted"/>
<organism evidence="1 2">
    <name type="scientific">Teichococcus deserti</name>
    <dbReference type="NCBI Taxonomy" id="1817963"/>
    <lineage>
        <taxon>Bacteria</taxon>
        <taxon>Pseudomonadati</taxon>
        <taxon>Pseudomonadota</taxon>
        <taxon>Alphaproteobacteria</taxon>
        <taxon>Acetobacterales</taxon>
        <taxon>Roseomonadaceae</taxon>
        <taxon>Roseomonas</taxon>
    </lineage>
</organism>
<evidence type="ECO:0000313" key="1">
    <source>
        <dbReference type="EMBL" id="ONG44603.1"/>
    </source>
</evidence>
<name>A0A1V2GWD9_9PROT</name>
<comment type="caution">
    <text evidence="1">The sequence shown here is derived from an EMBL/GenBank/DDBJ whole genome shotgun (WGS) entry which is preliminary data.</text>
</comment>
<evidence type="ECO:0000313" key="2">
    <source>
        <dbReference type="Proteomes" id="UP000188879"/>
    </source>
</evidence>
<sequence>MSGKEAPGEAPDAWRKWQEELRWSAEHALEYPPEGLMAYSCAVVPGSRRAFLKAHFSQPPSEDALDAIQAVESEVAAYMPDDFELETELEVVPAGAAPRLLPAIAFQASHGA</sequence>
<dbReference type="EMBL" id="MLCO01000419">
    <property type="protein sequence ID" value="ONG44603.1"/>
    <property type="molecule type" value="Genomic_DNA"/>
</dbReference>
<gene>
    <name evidence="1" type="ORF">BKE38_28025</name>
</gene>
<keyword evidence="2" id="KW-1185">Reference proteome</keyword>
<protein>
    <submittedName>
        <fullName evidence="1">Uncharacterized protein</fullName>
    </submittedName>
</protein>